<evidence type="ECO:0000256" key="5">
    <source>
        <dbReference type="ARBA" id="ARBA00033067"/>
    </source>
</evidence>
<protein>
    <recommendedName>
        <fullName evidence="3">UDP-glucose 4-epimerase</fullName>
    </recommendedName>
    <alternativeName>
        <fullName evidence="5">Galactowaldenase</fullName>
    </alternativeName>
    <alternativeName>
        <fullName evidence="4">UDP-galactose 4-epimerase</fullName>
    </alternativeName>
</protein>
<dbReference type="RefSeq" id="WP_163611343.1">
    <property type="nucleotide sequence ID" value="NZ_JAAGWB010000034.1"/>
</dbReference>
<dbReference type="Proteomes" id="UP000471152">
    <property type="component" value="Unassembled WGS sequence"/>
</dbReference>
<dbReference type="Pfam" id="PF01370">
    <property type="entry name" value="Epimerase"/>
    <property type="match status" value="1"/>
</dbReference>
<sequence length="315" mass="32977">MSWLVTGGAGYVGAHVVHALAATGAQVVVLDDLSTGDAGRLDALPAVPVVVGSVRDRGLVRRVLREHAVQGVVHLAAREQAEESGADPLTAWTENVEGLVALLEGCRAKGVSRFVLTSSTAVYGEPDTEPLTEEAPCRPLSPYGRTKLAGEWLLRDCAAAYGLAAVSLRLSDVAGAADPRLGDTSTAHLLPRVFTALDAGTPVVADPSVVRDHVHVADVVEAHLAAVRALEGDSPGGTYNVGTGRGTSVLDVLRVVAEVTGGDSTPELSGRRPEEPARVVPDVGRIGRELGWRARHDLHDVVASAWTAWRHSQPL</sequence>
<reference evidence="7 9" key="1">
    <citation type="submission" date="2020-01" db="EMBL/GenBank/DDBJ databases">
        <title>the WGS Modestobacter muralis CPCC 204518.</title>
        <authorList>
            <person name="Jiang Z."/>
        </authorList>
    </citation>
    <scope>NUCLEOTIDE SEQUENCE [LARGE SCALE GENOMIC DNA]</scope>
    <source>
        <strain evidence="7 9">DSM 100205</strain>
    </source>
</reference>
<dbReference type="InterPro" id="IPR036291">
    <property type="entry name" value="NAD(P)-bd_dom_sf"/>
</dbReference>
<proteinExistence type="inferred from homology"/>
<evidence type="ECO:0000256" key="4">
    <source>
        <dbReference type="ARBA" id="ARBA00031367"/>
    </source>
</evidence>
<dbReference type="PANTHER" id="PTHR43725">
    <property type="entry name" value="UDP-GLUCOSE 4-EPIMERASE"/>
    <property type="match status" value="1"/>
</dbReference>
<keyword evidence="9" id="KW-1185">Reference proteome</keyword>
<dbReference type="GO" id="GO:0033499">
    <property type="term" value="P:galactose catabolic process via UDP-galactose, Leloir pathway"/>
    <property type="evidence" value="ECO:0007669"/>
    <property type="project" value="TreeGrafter"/>
</dbReference>
<evidence type="ECO:0000259" key="6">
    <source>
        <dbReference type="Pfam" id="PF01370"/>
    </source>
</evidence>
<organism evidence="8 10">
    <name type="scientific">Modestobacter muralis</name>
    <dbReference type="NCBI Taxonomy" id="1608614"/>
    <lineage>
        <taxon>Bacteria</taxon>
        <taxon>Bacillati</taxon>
        <taxon>Actinomycetota</taxon>
        <taxon>Actinomycetes</taxon>
        <taxon>Geodermatophilales</taxon>
        <taxon>Geodermatophilaceae</taxon>
        <taxon>Modestobacter</taxon>
    </lineage>
</organism>
<evidence type="ECO:0000256" key="1">
    <source>
        <dbReference type="ARBA" id="ARBA00004947"/>
    </source>
</evidence>
<dbReference type="EMBL" id="JAAGWB010000034">
    <property type="protein sequence ID" value="NEN51666.1"/>
    <property type="molecule type" value="Genomic_DNA"/>
</dbReference>
<evidence type="ECO:0000313" key="10">
    <source>
        <dbReference type="Proteomes" id="UP000471152"/>
    </source>
</evidence>
<evidence type="ECO:0000256" key="2">
    <source>
        <dbReference type="ARBA" id="ARBA00007637"/>
    </source>
</evidence>
<dbReference type="EMBL" id="JAAGWH010000032">
    <property type="protein sequence ID" value="NEK94778.1"/>
    <property type="molecule type" value="Genomic_DNA"/>
</dbReference>
<comment type="similarity">
    <text evidence="2">Belongs to the NAD(P)-dependent epimerase/dehydratase family.</text>
</comment>
<comment type="caution">
    <text evidence="8">The sequence shown here is derived from an EMBL/GenBank/DDBJ whole genome shotgun (WGS) entry which is preliminary data.</text>
</comment>
<evidence type="ECO:0000256" key="3">
    <source>
        <dbReference type="ARBA" id="ARBA00018569"/>
    </source>
</evidence>
<dbReference type="SUPFAM" id="SSF51735">
    <property type="entry name" value="NAD(P)-binding Rossmann-fold domains"/>
    <property type="match status" value="1"/>
</dbReference>
<dbReference type="PANTHER" id="PTHR43725:SF53">
    <property type="entry name" value="UDP-ARABINOSE 4-EPIMERASE 1"/>
    <property type="match status" value="1"/>
</dbReference>
<evidence type="ECO:0000313" key="7">
    <source>
        <dbReference type="EMBL" id="NEK94778.1"/>
    </source>
</evidence>
<dbReference type="Gene3D" id="3.90.25.10">
    <property type="entry name" value="UDP-galactose 4-epimerase, domain 1"/>
    <property type="match status" value="1"/>
</dbReference>
<evidence type="ECO:0000313" key="8">
    <source>
        <dbReference type="EMBL" id="NEN51666.1"/>
    </source>
</evidence>
<accession>A0A6P0HA06</accession>
<dbReference type="Gene3D" id="3.40.50.720">
    <property type="entry name" value="NAD(P)-binding Rossmann-like Domain"/>
    <property type="match status" value="1"/>
</dbReference>
<dbReference type="InterPro" id="IPR001509">
    <property type="entry name" value="Epimerase_deHydtase"/>
</dbReference>
<reference evidence="8 10" key="2">
    <citation type="submission" date="2020-02" db="EMBL/GenBank/DDBJ databases">
        <title>The WGS of Modestobacter muralis DSM 100205.</title>
        <authorList>
            <person name="Jiang Z."/>
        </authorList>
    </citation>
    <scope>NUCLEOTIDE SEQUENCE [LARGE SCALE GENOMIC DNA]</scope>
    <source>
        <strain evidence="8 10">DSM 100205</strain>
    </source>
</reference>
<dbReference type="AlphaFoldDB" id="A0A6P0HA06"/>
<feature type="domain" description="NAD-dependent epimerase/dehydratase" evidence="6">
    <location>
        <begin position="3"/>
        <end position="242"/>
    </location>
</feature>
<gene>
    <name evidence="8" type="ORF">G3R41_12090</name>
    <name evidence="7" type="ORF">GCU67_11435</name>
</gene>
<dbReference type="Proteomes" id="UP000468828">
    <property type="component" value="Unassembled WGS sequence"/>
</dbReference>
<evidence type="ECO:0000313" key="9">
    <source>
        <dbReference type="Proteomes" id="UP000468828"/>
    </source>
</evidence>
<comment type="pathway">
    <text evidence="1">Carbohydrate metabolism; galactose metabolism.</text>
</comment>
<name>A0A6P0HA06_9ACTN</name>